<evidence type="ECO:0000313" key="5">
    <source>
        <dbReference type="EMBL" id="AAP51250.1"/>
    </source>
</evidence>
<evidence type="ECO:0000259" key="4">
    <source>
        <dbReference type="PROSITE" id="PS50240"/>
    </source>
</evidence>
<evidence type="ECO:0000256" key="3">
    <source>
        <dbReference type="SAM" id="SignalP"/>
    </source>
</evidence>
<accession>Q6XMP3</accession>
<dbReference type="GO" id="GO:0004252">
    <property type="term" value="F:serine-type endopeptidase activity"/>
    <property type="evidence" value="ECO:0007669"/>
    <property type="project" value="InterPro"/>
</dbReference>
<dbReference type="PRINTS" id="PR00722">
    <property type="entry name" value="CHYMOTRYPSIN"/>
</dbReference>
<organism evidence="5">
    <name type="scientific">Paraleonnates uschakovi</name>
    <name type="common">Giant mud worm</name>
    <name type="synonym">Periserrula leucophryna</name>
    <dbReference type="NCBI Taxonomy" id="232278"/>
    <lineage>
        <taxon>Eukaryota</taxon>
        <taxon>Metazoa</taxon>
        <taxon>Spiralia</taxon>
        <taxon>Lophotrochozoa</taxon>
        <taxon>Annelida</taxon>
        <taxon>Polychaeta</taxon>
        <taxon>Errantia</taxon>
        <taxon>Phyllodocida</taxon>
        <taxon>Nereididae</taxon>
        <taxon>Periserrula</taxon>
    </lineage>
</organism>
<keyword evidence="3" id="KW-0732">Signal</keyword>
<protein>
    <submittedName>
        <fullName evidence="5">Trypsin-like serine protease</fullName>
    </submittedName>
</protein>
<dbReference type="InterPro" id="IPR051487">
    <property type="entry name" value="Ser/Thr_Proteases_Immune/Dev"/>
</dbReference>
<dbReference type="GO" id="GO:0006508">
    <property type="term" value="P:proteolysis"/>
    <property type="evidence" value="ECO:0007669"/>
    <property type="project" value="UniProtKB-KW"/>
</dbReference>
<dbReference type="InterPro" id="IPR001254">
    <property type="entry name" value="Trypsin_dom"/>
</dbReference>
<feature type="signal peptide" evidence="3">
    <location>
        <begin position="1"/>
        <end position="20"/>
    </location>
</feature>
<comment type="similarity">
    <text evidence="2">Belongs to the peptidase S1 family. CLIP subfamily.</text>
</comment>
<dbReference type="SMART" id="SM00020">
    <property type="entry name" value="Tryp_SPc"/>
    <property type="match status" value="1"/>
</dbReference>
<dbReference type="EMBL" id="AY224209">
    <property type="protein sequence ID" value="AAP51250.1"/>
    <property type="molecule type" value="mRNA"/>
</dbReference>
<dbReference type="SUPFAM" id="SSF50494">
    <property type="entry name" value="Trypsin-like serine proteases"/>
    <property type="match status" value="1"/>
</dbReference>
<reference evidence="5" key="1">
    <citation type="submission" date="2003-01" db="EMBL/GenBank/DDBJ databases">
        <authorList>
            <person name="Choi J.-W."/>
            <person name="Joo H.-S."/>
            <person name="Chang C.-S."/>
        </authorList>
    </citation>
    <scope>NUCLEOTIDE SEQUENCE</scope>
</reference>
<evidence type="ECO:0000256" key="2">
    <source>
        <dbReference type="ARBA" id="ARBA00024195"/>
    </source>
</evidence>
<dbReference type="PROSITE" id="PS50240">
    <property type="entry name" value="TRYPSIN_DOM"/>
    <property type="match status" value="1"/>
</dbReference>
<dbReference type="InterPro" id="IPR043504">
    <property type="entry name" value="Peptidase_S1_PA_chymotrypsin"/>
</dbReference>
<dbReference type="PANTHER" id="PTHR24256">
    <property type="entry name" value="TRYPTASE-RELATED"/>
    <property type="match status" value="1"/>
</dbReference>
<keyword evidence="1" id="KW-1015">Disulfide bond</keyword>
<dbReference type="AlphaFoldDB" id="Q6XMP3"/>
<keyword evidence="5" id="KW-0378">Hydrolase</keyword>
<dbReference type="CDD" id="cd00190">
    <property type="entry name" value="Tryp_SPc"/>
    <property type="match status" value="1"/>
</dbReference>
<feature type="domain" description="Peptidase S1" evidence="4">
    <location>
        <begin position="48"/>
        <end position="306"/>
    </location>
</feature>
<dbReference type="Pfam" id="PF00089">
    <property type="entry name" value="Trypsin"/>
    <property type="match status" value="1"/>
</dbReference>
<dbReference type="Gene3D" id="2.40.10.10">
    <property type="entry name" value="Trypsin-like serine proteases"/>
    <property type="match status" value="1"/>
</dbReference>
<name>Q6XMP3_PARUS</name>
<proteinExistence type="evidence at transcript level"/>
<dbReference type="InterPro" id="IPR001314">
    <property type="entry name" value="Peptidase_S1A"/>
</dbReference>
<keyword evidence="5" id="KW-0645">Protease</keyword>
<feature type="chain" id="PRO_5004281998" evidence="3">
    <location>
        <begin position="21"/>
        <end position="306"/>
    </location>
</feature>
<evidence type="ECO:0000256" key="1">
    <source>
        <dbReference type="ARBA" id="ARBA00023157"/>
    </source>
</evidence>
<gene>
    <name evidence="5" type="primary">PLSP2</name>
</gene>
<sequence length="306" mass="34617">MTFTHYLTFIFLLTFTDLQGSDVNSASEVKQLARLLQQLLDKDVDKRIIGGEVISDDMEQPWLVSLTTEVTVSEFLGFTIRSRTIHCAGSLISREWVLTSANCFMQKEAAGQKPEQWTARYGDKDLEASFWESLFGSKDKWERQGKYIVVHEKYNPGDHWLNDIALLRMTEPIQDVGQARPITIPDRGDDLYPLPNQYCIAMGWGCTEPGRDLTDRARQVEIPVLSDISCQRTWGVTTETRLCAGEFDKNKGICKGDNGGPLICKKNEQWLQAGIASFAHAQRPGQYPAVFTKVAAYSNWIMSHIK</sequence>
<dbReference type="InterPro" id="IPR009003">
    <property type="entry name" value="Peptidase_S1_PA"/>
</dbReference>